<dbReference type="Pfam" id="PF00586">
    <property type="entry name" value="AIRS"/>
    <property type="match status" value="1"/>
</dbReference>
<dbReference type="InterPro" id="IPR006283">
    <property type="entry name" value="ThiL-like"/>
</dbReference>
<evidence type="ECO:0000313" key="4">
    <source>
        <dbReference type="EMBL" id="AXI01510.1"/>
    </source>
</evidence>
<feature type="binding site" evidence="2">
    <location>
        <position position="122"/>
    </location>
    <ligand>
        <name>Mg(2+)</name>
        <dbReference type="ChEBI" id="CHEBI:18420"/>
        <label>1</label>
    </ligand>
</feature>
<protein>
    <recommendedName>
        <fullName evidence="2">Thiamine-monophosphate kinase</fullName>
        <shortName evidence="2">TMP kinase</shortName>
        <shortName evidence="2">Thiamine-phosphate kinase</shortName>
        <ecNumber evidence="2">2.7.4.16</ecNumber>
    </recommendedName>
</protein>
<proteinExistence type="inferred from homology"/>
<feature type="binding site" evidence="2">
    <location>
        <position position="75"/>
    </location>
    <ligand>
        <name>Mg(2+)</name>
        <dbReference type="ChEBI" id="CHEBI:18420"/>
        <label>2</label>
    </ligand>
</feature>
<keyword evidence="1 2" id="KW-0784">Thiamine biosynthesis</keyword>
<dbReference type="PANTHER" id="PTHR30270">
    <property type="entry name" value="THIAMINE-MONOPHOSPHATE KINASE"/>
    <property type="match status" value="1"/>
</dbReference>
<dbReference type="CDD" id="cd02194">
    <property type="entry name" value="ThiL"/>
    <property type="match status" value="1"/>
</dbReference>
<gene>
    <name evidence="2 4" type="primary">thiL</name>
    <name evidence="4" type="ORF">HYN46_00500</name>
</gene>
<sequence length="325" mass="34885">MDEFSLIHRYFQRPENSPASSGIRLGIGDDAAILTPPAHHELVISTDTLISGRHFPIDTDPYSIGWKAAAVNLSDLAAMGAKPHSILLALTLPEANPDFLEPLADGLFALCDAAQVKLIGGDTTRGQTLSLTVTALGWVPTGQAILRSGAQIGDLIVVSGTLGDAAYALQHLNNPALDPELKSRLDRPTPRLALGLALRGYASAMLDISDGLAQDLGHILKESGVWGQIHLEDLPLSPTLAALNPEQRAALALSGGDDYELCFTISPSKFAILQSVWGDSSPPLNVIGQINARDHNKNEHPHNNLTVLYQQKPFILTQQGFRHFE</sequence>
<dbReference type="PIRSF" id="PIRSF005303">
    <property type="entry name" value="Thiam_monoph_kin"/>
    <property type="match status" value="1"/>
</dbReference>
<dbReference type="AlphaFoldDB" id="A0A345P2K1"/>
<feature type="binding site" evidence="2">
    <location>
        <position position="47"/>
    </location>
    <ligand>
        <name>Mg(2+)</name>
        <dbReference type="ChEBI" id="CHEBI:18420"/>
        <label>1</label>
    </ligand>
</feature>
<feature type="binding site" evidence="2">
    <location>
        <position position="45"/>
    </location>
    <ligand>
        <name>Mg(2+)</name>
        <dbReference type="ChEBI" id="CHEBI:18420"/>
        <label>4</label>
    </ligand>
</feature>
<reference evidence="4 5" key="1">
    <citation type="submission" date="2018-07" db="EMBL/GenBank/DDBJ databases">
        <title>Genome sequencing of Moraxellaceae gen. HYN0046.</title>
        <authorList>
            <person name="Kim M."/>
            <person name="Yi H."/>
        </authorList>
    </citation>
    <scope>NUCLEOTIDE SEQUENCE [LARGE SCALE GENOMIC DNA]</scope>
    <source>
        <strain evidence="4 5">HYN0046</strain>
    </source>
</reference>
<dbReference type="SUPFAM" id="SSF56042">
    <property type="entry name" value="PurM C-terminal domain-like"/>
    <property type="match status" value="1"/>
</dbReference>
<keyword evidence="2 4" id="KW-0808">Transferase</keyword>
<feature type="binding site" evidence="2">
    <location>
        <position position="75"/>
    </location>
    <ligand>
        <name>Mg(2+)</name>
        <dbReference type="ChEBI" id="CHEBI:18420"/>
        <label>3</label>
    </ligand>
</feature>
<dbReference type="EC" id="2.7.4.16" evidence="2"/>
<dbReference type="SUPFAM" id="SSF55326">
    <property type="entry name" value="PurM N-terminal domain-like"/>
    <property type="match status" value="1"/>
</dbReference>
<dbReference type="Gene3D" id="3.90.650.10">
    <property type="entry name" value="PurM-like C-terminal domain"/>
    <property type="match status" value="1"/>
</dbReference>
<feature type="binding site" evidence="2">
    <location>
        <position position="210"/>
    </location>
    <ligand>
        <name>Mg(2+)</name>
        <dbReference type="ChEBI" id="CHEBI:18420"/>
        <label>5</label>
    </ligand>
</feature>
<dbReference type="GO" id="GO:0009030">
    <property type="term" value="F:thiamine-phosphate kinase activity"/>
    <property type="evidence" value="ECO:0007669"/>
    <property type="project" value="UniProtKB-UniRule"/>
</dbReference>
<comment type="catalytic activity">
    <reaction evidence="2">
        <text>thiamine phosphate + ATP = thiamine diphosphate + ADP</text>
        <dbReference type="Rhea" id="RHEA:15913"/>
        <dbReference type="ChEBI" id="CHEBI:30616"/>
        <dbReference type="ChEBI" id="CHEBI:37575"/>
        <dbReference type="ChEBI" id="CHEBI:58937"/>
        <dbReference type="ChEBI" id="CHEBI:456216"/>
        <dbReference type="EC" id="2.7.4.16"/>
    </reaction>
</comment>
<dbReference type="OrthoDB" id="9802811at2"/>
<feature type="binding site" evidence="2">
    <location>
        <position position="207"/>
    </location>
    <ligand>
        <name>Mg(2+)</name>
        <dbReference type="ChEBI" id="CHEBI:18420"/>
        <label>3</label>
    </ligand>
</feature>
<accession>A0A345P2K1</accession>
<comment type="caution">
    <text evidence="2">Lacks conserved residue(s) required for the propagation of feature annotation.</text>
</comment>
<dbReference type="Proteomes" id="UP000253940">
    <property type="component" value="Chromosome"/>
</dbReference>
<dbReference type="InterPro" id="IPR036676">
    <property type="entry name" value="PurM-like_C_sf"/>
</dbReference>
<dbReference type="InterPro" id="IPR016188">
    <property type="entry name" value="PurM-like_N"/>
</dbReference>
<keyword evidence="2" id="KW-0479">Metal-binding</keyword>
<feature type="binding site" evidence="2">
    <location>
        <position position="147"/>
    </location>
    <ligand>
        <name>ATP</name>
        <dbReference type="ChEBI" id="CHEBI:30616"/>
    </ligand>
</feature>
<evidence type="ECO:0000256" key="2">
    <source>
        <dbReference type="HAMAP-Rule" id="MF_02128"/>
    </source>
</evidence>
<dbReference type="NCBIfam" id="TIGR01379">
    <property type="entry name" value="thiL"/>
    <property type="match status" value="1"/>
</dbReference>
<feature type="binding site" evidence="2">
    <location>
        <position position="209"/>
    </location>
    <ligand>
        <name>ATP</name>
        <dbReference type="ChEBI" id="CHEBI:30616"/>
    </ligand>
</feature>
<keyword evidence="2" id="KW-0547">Nucleotide-binding</keyword>
<feature type="binding site" evidence="2">
    <location>
        <position position="30"/>
    </location>
    <ligand>
        <name>Mg(2+)</name>
        <dbReference type="ChEBI" id="CHEBI:18420"/>
        <label>4</label>
    </ligand>
</feature>
<feature type="binding site" evidence="2">
    <location>
        <position position="47"/>
    </location>
    <ligand>
        <name>Mg(2+)</name>
        <dbReference type="ChEBI" id="CHEBI:18420"/>
        <label>2</label>
    </ligand>
</feature>
<dbReference type="InterPro" id="IPR036921">
    <property type="entry name" value="PurM-like_N_sf"/>
</dbReference>
<feature type="binding site" evidence="2">
    <location>
        <position position="54"/>
    </location>
    <ligand>
        <name>substrate</name>
    </ligand>
</feature>
<keyword evidence="2 4" id="KW-0418">Kinase</keyword>
<feature type="binding site" evidence="2">
    <location>
        <position position="30"/>
    </location>
    <ligand>
        <name>Mg(2+)</name>
        <dbReference type="ChEBI" id="CHEBI:18420"/>
        <label>3</label>
    </ligand>
</feature>
<dbReference type="GO" id="GO:0009228">
    <property type="term" value="P:thiamine biosynthetic process"/>
    <property type="evidence" value="ECO:0007669"/>
    <property type="project" value="UniProtKB-KW"/>
</dbReference>
<keyword evidence="5" id="KW-1185">Reference proteome</keyword>
<comment type="miscellaneous">
    <text evidence="2">Reaction mechanism of ThiL seems to utilize a direct, inline transfer of the gamma-phosphate of ATP to TMP rather than a phosphorylated enzyme intermediate.</text>
</comment>
<dbReference type="GO" id="GO:0005524">
    <property type="term" value="F:ATP binding"/>
    <property type="evidence" value="ECO:0007669"/>
    <property type="project" value="UniProtKB-UniRule"/>
</dbReference>
<evidence type="ECO:0000259" key="3">
    <source>
        <dbReference type="Pfam" id="PF00586"/>
    </source>
</evidence>
<feature type="binding site" evidence="2">
    <location>
        <position position="75"/>
    </location>
    <ligand>
        <name>Mg(2+)</name>
        <dbReference type="ChEBI" id="CHEBI:18420"/>
        <label>4</label>
    </ligand>
</feature>
<keyword evidence="2" id="KW-0067">ATP-binding</keyword>
<keyword evidence="2" id="KW-0460">Magnesium</keyword>
<comment type="pathway">
    <text evidence="2">Cofactor biosynthesis; thiamine diphosphate biosynthesis; thiamine diphosphate from thiamine phosphate: step 1/1.</text>
</comment>
<name>A0A345P2K1_9GAMM</name>
<feature type="binding site" evidence="2">
    <location>
        <position position="46"/>
    </location>
    <ligand>
        <name>Mg(2+)</name>
        <dbReference type="ChEBI" id="CHEBI:18420"/>
        <label>1</label>
    </ligand>
</feature>
<dbReference type="EMBL" id="CP031222">
    <property type="protein sequence ID" value="AXI01510.1"/>
    <property type="molecule type" value="Genomic_DNA"/>
</dbReference>
<evidence type="ECO:0000313" key="5">
    <source>
        <dbReference type="Proteomes" id="UP000253940"/>
    </source>
</evidence>
<dbReference type="HAMAP" id="MF_02128">
    <property type="entry name" value="TMP_kinase"/>
    <property type="match status" value="1"/>
</dbReference>
<dbReference type="GO" id="GO:0009229">
    <property type="term" value="P:thiamine diphosphate biosynthetic process"/>
    <property type="evidence" value="ECO:0007669"/>
    <property type="project" value="UniProtKB-UniRule"/>
</dbReference>
<evidence type="ECO:0000256" key="1">
    <source>
        <dbReference type="ARBA" id="ARBA00022977"/>
    </source>
</evidence>
<dbReference type="Gene3D" id="3.30.1330.10">
    <property type="entry name" value="PurM-like, N-terminal domain"/>
    <property type="match status" value="1"/>
</dbReference>
<feature type="binding site" evidence="2">
    <location>
        <position position="257"/>
    </location>
    <ligand>
        <name>substrate</name>
    </ligand>
</feature>
<feature type="binding site" evidence="2">
    <location>
        <begin position="121"/>
        <end position="122"/>
    </location>
    <ligand>
        <name>ATP</name>
        <dbReference type="ChEBI" id="CHEBI:30616"/>
    </ligand>
</feature>
<dbReference type="KEGG" id="mbah:HYN46_00500"/>
<dbReference type="PANTHER" id="PTHR30270:SF0">
    <property type="entry name" value="THIAMINE-MONOPHOSPHATE KINASE"/>
    <property type="match status" value="1"/>
</dbReference>
<feature type="binding site" evidence="2">
    <location>
        <position position="321"/>
    </location>
    <ligand>
        <name>substrate</name>
    </ligand>
</feature>
<dbReference type="GO" id="GO:0000287">
    <property type="term" value="F:magnesium ion binding"/>
    <property type="evidence" value="ECO:0007669"/>
    <property type="project" value="UniProtKB-UniRule"/>
</dbReference>
<feature type="domain" description="PurM-like N-terminal" evidence="3">
    <location>
        <begin position="28"/>
        <end position="139"/>
    </location>
</feature>
<dbReference type="UniPathway" id="UPA00060">
    <property type="reaction ID" value="UER00142"/>
</dbReference>
<organism evidence="4 5">
    <name type="scientific">Aquirhabdus parva</name>
    <dbReference type="NCBI Taxonomy" id="2283318"/>
    <lineage>
        <taxon>Bacteria</taxon>
        <taxon>Pseudomonadati</taxon>
        <taxon>Pseudomonadota</taxon>
        <taxon>Gammaproteobacteria</taxon>
        <taxon>Moraxellales</taxon>
        <taxon>Moraxellaceae</taxon>
        <taxon>Aquirhabdus</taxon>
    </lineage>
</organism>
<dbReference type="RefSeq" id="WP_114897620.1">
    <property type="nucleotide sequence ID" value="NZ_CP031222.1"/>
</dbReference>
<comment type="function">
    <text evidence="2">Catalyzes the ATP-dependent phosphorylation of thiamine-monophosphate (TMP) to form thiamine-pyrophosphate (TPP), the active form of vitamin B1.</text>
</comment>
<comment type="similarity">
    <text evidence="2">Belongs to the thiamine-monophosphate kinase family.</text>
</comment>